<evidence type="ECO:0000256" key="7">
    <source>
        <dbReference type="PIRSR" id="PIRSR604254-1"/>
    </source>
</evidence>
<evidence type="ECO:0000313" key="10">
    <source>
        <dbReference type="Proteomes" id="UP000886819"/>
    </source>
</evidence>
<evidence type="ECO:0000256" key="4">
    <source>
        <dbReference type="ARBA" id="ARBA00022692"/>
    </source>
</evidence>
<feature type="transmembrane region" description="Helical" evidence="8">
    <location>
        <begin position="106"/>
        <end position="128"/>
    </location>
</feature>
<feature type="transmembrane region" description="Helical" evidence="8">
    <location>
        <begin position="163"/>
        <end position="181"/>
    </location>
</feature>
<dbReference type="PANTHER" id="PTHR20855:SF3">
    <property type="entry name" value="LD03007P"/>
    <property type="match status" value="1"/>
</dbReference>
<accession>A0A9D1CID0</accession>
<dbReference type="InterPro" id="IPR004254">
    <property type="entry name" value="AdipoR/HlyIII-related"/>
</dbReference>
<dbReference type="EMBL" id="DVFI01000017">
    <property type="protein sequence ID" value="HIQ62223.1"/>
    <property type="molecule type" value="Genomic_DNA"/>
</dbReference>
<dbReference type="Pfam" id="PF03006">
    <property type="entry name" value="HlyIII"/>
    <property type="match status" value="1"/>
</dbReference>
<keyword evidence="7" id="KW-0862">Zinc</keyword>
<feature type="binding site" evidence="7">
    <location>
        <position position="194"/>
    </location>
    <ligand>
        <name>Zn(2+)</name>
        <dbReference type="ChEBI" id="CHEBI:29105"/>
    </ligand>
</feature>
<feature type="transmembrane region" description="Helical" evidence="8">
    <location>
        <begin position="135"/>
        <end position="157"/>
    </location>
</feature>
<evidence type="ECO:0000256" key="6">
    <source>
        <dbReference type="ARBA" id="ARBA00023136"/>
    </source>
</evidence>
<keyword evidence="4 8" id="KW-0812">Transmembrane</keyword>
<keyword evidence="5 8" id="KW-1133">Transmembrane helix</keyword>
<evidence type="ECO:0000256" key="5">
    <source>
        <dbReference type="ARBA" id="ARBA00022989"/>
    </source>
</evidence>
<name>A0A9D1CID0_9FIRM</name>
<feature type="binding site" evidence="7">
    <location>
        <position position="68"/>
    </location>
    <ligand>
        <name>Zn(2+)</name>
        <dbReference type="ChEBI" id="CHEBI:29105"/>
    </ligand>
</feature>
<reference evidence="9" key="2">
    <citation type="journal article" date="2021" name="PeerJ">
        <title>Extensive microbial diversity within the chicken gut microbiome revealed by metagenomics and culture.</title>
        <authorList>
            <person name="Gilroy R."/>
            <person name="Ravi A."/>
            <person name="Getino M."/>
            <person name="Pursley I."/>
            <person name="Horton D.L."/>
            <person name="Alikhan N.F."/>
            <person name="Baker D."/>
            <person name="Gharbi K."/>
            <person name="Hall N."/>
            <person name="Watson M."/>
            <person name="Adriaenssens E.M."/>
            <person name="Foster-Nyarko E."/>
            <person name="Jarju S."/>
            <person name="Secka A."/>
            <person name="Antonio M."/>
            <person name="Oren A."/>
            <person name="Chaudhuri R.R."/>
            <person name="La Ragione R."/>
            <person name="Hildebrand F."/>
            <person name="Pallen M.J."/>
        </authorList>
    </citation>
    <scope>NUCLEOTIDE SEQUENCE</scope>
    <source>
        <strain evidence="9">ChiHile30-977</strain>
    </source>
</reference>
<sequence length="213" mass="23725">MDRSLRLQTTGEEVFNAVTHGIGAGLSIVGLVLMLVRAANTGDPWRIVSAAIFGVSLFVLYVMSTLYHAIAHPSAKRVLRVFDHITIFFLIAGTYTPFTLVSLHGWIGWTLFGVIWGLTILNTVLNAVSLQKFRIMSMISYVAMGWIIVLAFHRLWLAVGLDGSLLLLAGGVCYTVGIIFYGMKNFHFAHSIWHLFVLGGSILHFFSVYWYVL</sequence>
<protein>
    <submittedName>
        <fullName evidence="9">Hemolysin III family protein</fullName>
    </submittedName>
</protein>
<evidence type="ECO:0000256" key="1">
    <source>
        <dbReference type="ARBA" id="ARBA00004651"/>
    </source>
</evidence>
<dbReference type="AlphaFoldDB" id="A0A9D1CID0"/>
<feature type="transmembrane region" description="Helical" evidence="8">
    <location>
        <begin position="193"/>
        <end position="212"/>
    </location>
</feature>
<keyword evidence="7" id="KW-0479">Metal-binding</keyword>
<comment type="similarity">
    <text evidence="2">Belongs to the UPF0073 (Hly-III) family.</text>
</comment>
<keyword evidence="6 8" id="KW-0472">Membrane</keyword>
<organism evidence="9 10">
    <name type="scientific">Candidatus Avichristensenella intestinipullorum</name>
    <dbReference type="NCBI Taxonomy" id="2840693"/>
    <lineage>
        <taxon>Bacteria</taxon>
        <taxon>Bacillati</taxon>
        <taxon>Bacillota</taxon>
        <taxon>Clostridia</taxon>
        <taxon>Candidatus Avichristensenella</taxon>
    </lineage>
</organism>
<dbReference type="PANTHER" id="PTHR20855">
    <property type="entry name" value="ADIPOR/PROGESTIN RECEPTOR-RELATED"/>
    <property type="match status" value="1"/>
</dbReference>
<comment type="subcellular location">
    <subcellularLocation>
        <location evidence="1">Cell membrane</location>
        <topology evidence="1">Multi-pass membrane protein</topology>
    </subcellularLocation>
</comment>
<dbReference type="GO" id="GO:0005886">
    <property type="term" value="C:plasma membrane"/>
    <property type="evidence" value="ECO:0007669"/>
    <property type="project" value="UniProtKB-SubCell"/>
</dbReference>
<dbReference type="Proteomes" id="UP000886819">
    <property type="component" value="Unassembled WGS sequence"/>
</dbReference>
<feature type="transmembrane region" description="Helical" evidence="8">
    <location>
        <begin position="21"/>
        <end position="39"/>
    </location>
</feature>
<proteinExistence type="inferred from homology"/>
<dbReference type="InterPro" id="IPR005744">
    <property type="entry name" value="Hy-lIII"/>
</dbReference>
<dbReference type="GO" id="GO:0140911">
    <property type="term" value="F:pore-forming activity"/>
    <property type="evidence" value="ECO:0007669"/>
    <property type="project" value="InterPro"/>
</dbReference>
<evidence type="ECO:0000256" key="2">
    <source>
        <dbReference type="ARBA" id="ARBA00008488"/>
    </source>
</evidence>
<keyword evidence="3" id="KW-1003">Cell membrane</keyword>
<feature type="transmembrane region" description="Helical" evidence="8">
    <location>
        <begin position="81"/>
        <end position="100"/>
    </location>
</feature>
<feature type="binding site" evidence="7">
    <location>
        <position position="190"/>
    </location>
    <ligand>
        <name>Zn(2+)</name>
        <dbReference type="ChEBI" id="CHEBI:29105"/>
    </ligand>
</feature>
<feature type="transmembrane region" description="Helical" evidence="8">
    <location>
        <begin position="45"/>
        <end position="69"/>
    </location>
</feature>
<reference evidence="9" key="1">
    <citation type="submission" date="2020-10" db="EMBL/GenBank/DDBJ databases">
        <authorList>
            <person name="Gilroy R."/>
        </authorList>
    </citation>
    <scope>NUCLEOTIDE SEQUENCE</scope>
    <source>
        <strain evidence="9">ChiHile30-977</strain>
    </source>
</reference>
<gene>
    <name evidence="9" type="ORF">IAA66_01390</name>
</gene>
<dbReference type="NCBIfam" id="TIGR01065">
    <property type="entry name" value="hlyIII"/>
    <property type="match status" value="1"/>
</dbReference>
<evidence type="ECO:0000313" key="9">
    <source>
        <dbReference type="EMBL" id="HIQ62223.1"/>
    </source>
</evidence>
<dbReference type="GO" id="GO:0046872">
    <property type="term" value="F:metal ion binding"/>
    <property type="evidence" value="ECO:0007669"/>
    <property type="project" value="UniProtKB-KW"/>
</dbReference>
<evidence type="ECO:0000256" key="3">
    <source>
        <dbReference type="ARBA" id="ARBA00022475"/>
    </source>
</evidence>
<comment type="caution">
    <text evidence="9">The sequence shown here is derived from an EMBL/GenBank/DDBJ whole genome shotgun (WGS) entry which is preliminary data.</text>
</comment>
<evidence type="ECO:0000256" key="8">
    <source>
        <dbReference type="SAM" id="Phobius"/>
    </source>
</evidence>